<evidence type="ECO:0000313" key="2">
    <source>
        <dbReference type="EMBL" id="KAJ8435259.1"/>
    </source>
</evidence>
<organism evidence="2 3">
    <name type="scientific">Carnegiea gigantea</name>
    <dbReference type="NCBI Taxonomy" id="171969"/>
    <lineage>
        <taxon>Eukaryota</taxon>
        <taxon>Viridiplantae</taxon>
        <taxon>Streptophyta</taxon>
        <taxon>Embryophyta</taxon>
        <taxon>Tracheophyta</taxon>
        <taxon>Spermatophyta</taxon>
        <taxon>Magnoliopsida</taxon>
        <taxon>eudicotyledons</taxon>
        <taxon>Gunneridae</taxon>
        <taxon>Pentapetalae</taxon>
        <taxon>Caryophyllales</taxon>
        <taxon>Cactineae</taxon>
        <taxon>Cactaceae</taxon>
        <taxon>Cactoideae</taxon>
        <taxon>Echinocereeae</taxon>
        <taxon>Carnegiea</taxon>
    </lineage>
</organism>
<feature type="region of interest" description="Disordered" evidence="1">
    <location>
        <begin position="201"/>
        <end position="237"/>
    </location>
</feature>
<accession>A0A9Q1K1V7</accession>
<evidence type="ECO:0000256" key="1">
    <source>
        <dbReference type="SAM" id="MobiDB-lite"/>
    </source>
</evidence>
<gene>
    <name evidence="2" type="ORF">Cgig2_009392</name>
</gene>
<reference evidence="2" key="1">
    <citation type="submission" date="2022-04" db="EMBL/GenBank/DDBJ databases">
        <title>Carnegiea gigantea Genome sequencing and assembly v2.</title>
        <authorList>
            <person name="Copetti D."/>
            <person name="Sanderson M.J."/>
            <person name="Burquez A."/>
            <person name="Wojciechowski M.F."/>
        </authorList>
    </citation>
    <scope>NUCLEOTIDE SEQUENCE</scope>
    <source>
        <strain evidence="2">SGP5-SGP5p</strain>
        <tissue evidence="2">Aerial part</tissue>
    </source>
</reference>
<keyword evidence="3" id="KW-1185">Reference proteome</keyword>
<sequence>MRGLLKLVVQKGHISEVEISNSLDVEENDLTFEGTKPSLKYDGNQGIKQKHAEPNATATLAVAKTTSSAQDLQVVQQERPLKFKEEGGNEKRMYQKVLITRMTTCSFSSLIVQLNKAQTEVVTLIRFSSFLKVNLKQIPGKFSKWLGESFNPYTVCFRVPNGQKFPVIAFDMNVTLDVPFGEGKSSKSPSLPWMKNMMKAGTESAGQSKSSSSDHRKTDDDNEDDDDGALLRFPLRNTSQVNHDLSIKKSIENKSKARD</sequence>
<comment type="caution">
    <text evidence="2">The sequence shown here is derived from an EMBL/GenBank/DDBJ whole genome shotgun (WGS) entry which is preliminary data.</text>
</comment>
<protein>
    <submittedName>
        <fullName evidence="2">Uncharacterized protein</fullName>
    </submittedName>
</protein>
<evidence type="ECO:0000313" key="3">
    <source>
        <dbReference type="Proteomes" id="UP001153076"/>
    </source>
</evidence>
<name>A0A9Q1K1V7_9CARY</name>
<dbReference type="EMBL" id="JAKOGI010000425">
    <property type="protein sequence ID" value="KAJ8435259.1"/>
    <property type="molecule type" value="Genomic_DNA"/>
</dbReference>
<dbReference type="Proteomes" id="UP001153076">
    <property type="component" value="Unassembled WGS sequence"/>
</dbReference>
<proteinExistence type="predicted"/>
<dbReference type="AlphaFoldDB" id="A0A9Q1K1V7"/>